<organism evidence="2 3">
    <name type="scientific">Christiangramia sabulilitoris</name>
    <dbReference type="NCBI Taxonomy" id="2583991"/>
    <lineage>
        <taxon>Bacteria</taxon>
        <taxon>Pseudomonadati</taxon>
        <taxon>Bacteroidota</taxon>
        <taxon>Flavobacteriia</taxon>
        <taxon>Flavobacteriales</taxon>
        <taxon>Flavobacteriaceae</taxon>
        <taxon>Christiangramia</taxon>
    </lineage>
</organism>
<dbReference type="RefSeq" id="WP_143411128.1">
    <property type="nucleotide sequence ID" value="NZ_VHSF01000003.1"/>
</dbReference>
<proteinExistence type="predicted"/>
<dbReference type="InterPro" id="IPR007345">
    <property type="entry name" value="Polysacch_pyruvyl_Trfase"/>
</dbReference>
<dbReference type="EMBL" id="VHSF01000003">
    <property type="protein sequence ID" value="TRO63931.1"/>
    <property type="molecule type" value="Genomic_DNA"/>
</dbReference>
<gene>
    <name evidence="2" type="ORF">FGM01_10495</name>
</gene>
<evidence type="ECO:0000313" key="2">
    <source>
        <dbReference type="EMBL" id="TRO63931.1"/>
    </source>
</evidence>
<dbReference type="Proteomes" id="UP000315131">
    <property type="component" value="Unassembled WGS sequence"/>
</dbReference>
<comment type="caution">
    <text evidence="2">The sequence shown here is derived from an EMBL/GenBank/DDBJ whole genome shotgun (WGS) entry which is preliminary data.</text>
</comment>
<keyword evidence="3" id="KW-1185">Reference proteome</keyword>
<dbReference type="Pfam" id="PF04230">
    <property type="entry name" value="PS_pyruv_trans"/>
    <property type="match status" value="1"/>
</dbReference>
<sequence length="273" mass="31233">MPESKKISLFWWSEPRLLGKKKENYGDLLSKYLVEKISGVSVNWIQPKKQKWYSFNKTHILGAGSIIHHATKHSVVWGSGIIDENQKIAPATFKVVRGPETRKYLMNYGYNCPEIYGDPALLLPDYYNPNIKKKYKIGIIPHYTDFEVISNLYSNIEGVKVIDIMTLDIEGKTDEILECERIVSSSLHGVIVPHAFGIPALWIPFSQKPFGNGIKYYDYLNSVQIKDYTPTEFNANISIEELLSHFDKYEALPKSEVINQLKQGLILNCPFIS</sequence>
<accession>A0A550HYX1</accession>
<dbReference type="GO" id="GO:0016740">
    <property type="term" value="F:transferase activity"/>
    <property type="evidence" value="ECO:0007669"/>
    <property type="project" value="UniProtKB-KW"/>
</dbReference>
<feature type="domain" description="Polysaccharide pyruvyl transferase" evidence="1">
    <location>
        <begin position="93"/>
        <end position="204"/>
    </location>
</feature>
<evidence type="ECO:0000259" key="1">
    <source>
        <dbReference type="Pfam" id="PF04230"/>
    </source>
</evidence>
<reference evidence="2 3" key="1">
    <citation type="submission" date="2019-06" db="EMBL/GenBank/DDBJ databases">
        <title>Gramella sabulilitoris sp. nov., isolated from a marine sand.</title>
        <authorList>
            <person name="Yoon J.-H."/>
        </authorList>
    </citation>
    <scope>NUCLEOTIDE SEQUENCE [LARGE SCALE GENOMIC DNA]</scope>
    <source>
        <strain evidence="2 3">HSMS-1</strain>
    </source>
</reference>
<keyword evidence="2" id="KW-0808">Transferase</keyword>
<protein>
    <submittedName>
        <fullName evidence="2">Polysaccharide pyruvyl transferase family protein</fullName>
    </submittedName>
</protein>
<evidence type="ECO:0000313" key="3">
    <source>
        <dbReference type="Proteomes" id="UP000315131"/>
    </source>
</evidence>
<dbReference type="OrthoDB" id="9803627at2"/>
<name>A0A550HYX1_9FLAO</name>
<dbReference type="AlphaFoldDB" id="A0A550HYX1"/>